<dbReference type="SMART" id="SM00702">
    <property type="entry name" value="P4Hc"/>
    <property type="match status" value="1"/>
</dbReference>
<keyword evidence="3" id="KW-0847">Vitamin C</keyword>
<dbReference type="Proteomes" id="UP000008068">
    <property type="component" value="Unassembled WGS sequence"/>
</dbReference>
<evidence type="ECO:0000313" key="8">
    <source>
        <dbReference type="EMBL" id="EGT57986.1"/>
    </source>
</evidence>
<dbReference type="GO" id="GO:0005783">
    <property type="term" value="C:endoplasmic reticulum"/>
    <property type="evidence" value="ECO:0007669"/>
    <property type="project" value="TreeGrafter"/>
</dbReference>
<dbReference type="InterPro" id="IPR045054">
    <property type="entry name" value="P4HA-like"/>
</dbReference>
<dbReference type="FunCoup" id="G0MGZ9">
    <property type="interactions" value="136"/>
</dbReference>
<dbReference type="PANTHER" id="PTHR10869:SF210">
    <property type="entry name" value="FE2OG DIOXYGENASE DOMAIN-CONTAINING PROTEIN"/>
    <property type="match status" value="1"/>
</dbReference>
<sequence>MKLNDSVKKLILTSVVCLIIYSFPSFNEVNHFLYTNSVFSLSKPEKSSTESEPKFVGEEHWSTEEQELCKNPDVDKIWTRADALCFLKRRGLGFSKMEIVSWSNPVLVVYRDMFSQKQIKGYSRIVEKCEMEEEEVVDEHGNVHVSSVRVVNGSLTEVSLYPEVRSLVETAARHIPAMNFKYSEQVLGLSYLPGGHYSAHHDFLEFQGEAPEHAHLEEGNRIATFIISVEKADVGGGTVFPYLKTTVRANPGDAYIWFNMLENQEIDDMSYHGGCPVISGKKLIATTWLRSKGQHIFERVEGKRQSFHAKELLR</sequence>
<dbReference type="InParanoid" id="G0MGZ9"/>
<evidence type="ECO:0000256" key="5">
    <source>
        <dbReference type="ARBA" id="ARBA00023002"/>
    </source>
</evidence>
<dbReference type="GO" id="GO:0031418">
    <property type="term" value="F:L-ascorbic acid binding"/>
    <property type="evidence" value="ECO:0007669"/>
    <property type="project" value="UniProtKB-KW"/>
</dbReference>
<dbReference type="PANTHER" id="PTHR10869">
    <property type="entry name" value="PROLYL 4-HYDROXYLASE ALPHA SUBUNIT"/>
    <property type="match status" value="1"/>
</dbReference>
<evidence type="ECO:0000256" key="1">
    <source>
        <dbReference type="ARBA" id="ARBA00001961"/>
    </source>
</evidence>
<evidence type="ECO:0000256" key="3">
    <source>
        <dbReference type="ARBA" id="ARBA00022896"/>
    </source>
</evidence>
<name>G0MGZ9_CAEBE</name>
<feature type="domain" description="Fe2OG dioxygenase" evidence="7">
    <location>
        <begin position="182"/>
        <end position="291"/>
    </location>
</feature>
<dbReference type="OrthoDB" id="420380at2759"/>
<evidence type="ECO:0000259" key="7">
    <source>
        <dbReference type="PROSITE" id="PS51471"/>
    </source>
</evidence>
<keyword evidence="5" id="KW-0560">Oxidoreductase</keyword>
<dbReference type="Gene3D" id="2.60.120.620">
    <property type="entry name" value="q2cbj1_9rhob like domain"/>
    <property type="match status" value="1"/>
</dbReference>
<dbReference type="Pfam" id="PF13640">
    <property type="entry name" value="2OG-FeII_Oxy_3"/>
    <property type="match status" value="1"/>
</dbReference>
<keyword evidence="2" id="KW-0479">Metal-binding</keyword>
<accession>G0MGZ9</accession>
<gene>
    <name evidence="8" type="ORF">CAEBREN_04818</name>
</gene>
<dbReference type="EMBL" id="GL379794">
    <property type="protein sequence ID" value="EGT57986.1"/>
    <property type="molecule type" value="Genomic_DNA"/>
</dbReference>
<dbReference type="HOGENOM" id="CLU_080804_0_0_1"/>
<keyword evidence="6" id="KW-0408">Iron</keyword>
<evidence type="ECO:0000313" key="9">
    <source>
        <dbReference type="Proteomes" id="UP000008068"/>
    </source>
</evidence>
<comment type="cofactor">
    <cofactor evidence="1">
        <name>L-ascorbate</name>
        <dbReference type="ChEBI" id="CHEBI:38290"/>
    </cofactor>
</comment>
<reference evidence="9" key="1">
    <citation type="submission" date="2011-07" db="EMBL/GenBank/DDBJ databases">
        <authorList>
            <consortium name="Caenorhabditis brenneri Sequencing and Analysis Consortium"/>
            <person name="Wilson R.K."/>
        </authorList>
    </citation>
    <scope>NUCLEOTIDE SEQUENCE [LARGE SCALE GENOMIC DNA]</scope>
    <source>
        <strain evidence="9">PB2801</strain>
    </source>
</reference>
<dbReference type="AlphaFoldDB" id="G0MGZ9"/>
<keyword evidence="4" id="KW-0223">Dioxygenase</keyword>
<protein>
    <recommendedName>
        <fullName evidence="7">Fe2OG dioxygenase domain-containing protein</fullName>
    </recommendedName>
</protein>
<evidence type="ECO:0000256" key="6">
    <source>
        <dbReference type="ARBA" id="ARBA00023004"/>
    </source>
</evidence>
<proteinExistence type="predicted"/>
<organism evidence="9">
    <name type="scientific">Caenorhabditis brenneri</name>
    <name type="common">Nematode worm</name>
    <dbReference type="NCBI Taxonomy" id="135651"/>
    <lineage>
        <taxon>Eukaryota</taxon>
        <taxon>Metazoa</taxon>
        <taxon>Ecdysozoa</taxon>
        <taxon>Nematoda</taxon>
        <taxon>Chromadorea</taxon>
        <taxon>Rhabditida</taxon>
        <taxon>Rhabditina</taxon>
        <taxon>Rhabditomorpha</taxon>
        <taxon>Rhabditoidea</taxon>
        <taxon>Rhabditidae</taxon>
        <taxon>Peloderinae</taxon>
        <taxon>Caenorhabditis</taxon>
    </lineage>
</organism>
<keyword evidence="9" id="KW-1185">Reference proteome</keyword>
<dbReference type="STRING" id="135651.G0MGZ9"/>
<evidence type="ECO:0000256" key="4">
    <source>
        <dbReference type="ARBA" id="ARBA00022964"/>
    </source>
</evidence>
<dbReference type="PROSITE" id="PS51471">
    <property type="entry name" value="FE2OG_OXY"/>
    <property type="match status" value="1"/>
</dbReference>
<dbReference type="GO" id="GO:0004656">
    <property type="term" value="F:procollagen-proline 4-dioxygenase activity"/>
    <property type="evidence" value="ECO:0007669"/>
    <property type="project" value="TreeGrafter"/>
</dbReference>
<dbReference type="InterPro" id="IPR006620">
    <property type="entry name" value="Pro_4_hyd_alph"/>
</dbReference>
<dbReference type="eggNOG" id="KOG1591">
    <property type="taxonomic scope" value="Eukaryota"/>
</dbReference>
<evidence type="ECO:0000256" key="2">
    <source>
        <dbReference type="ARBA" id="ARBA00022723"/>
    </source>
</evidence>
<dbReference type="GO" id="GO:0005506">
    <property type="term" value="F:iron ion binding"/>
    <property type="evidence" value="ECO:0007669"/>
    <property type="project" value="InterPro"/>
</dbReference>
<dbReference type="InterPro" id="IPR044862">
    <property type="entry name" value="Pro_4_hyd_alph_FE2OG_OXY"/>
</dbReference>
<dbReference type="InterPro" id="IPR005123">
    <property type="entry name" value="Oxoglu/Fe-dep_dioxygenase_dom"/>
</dbReference>